<protein>
    <submittedName>
        <fullName evidence="1">Uncharacterized protein</fullName>
    </submittedName>
</protein>
<accession>A0A250VUM2</accession>
<keyword evidence="2" id="KW-1185">Reference proteome</keyword>
<dbReference type="AlphaFoldDB" id="A0A250VUM2"/>
<gene>
    <name evidence="1" type="ORF">SO3561_09484</name>
</gene>
<comment type="caution">
    <text evidence="1">The sequence shown here is derived from an EMBL/GenBank/DDBJ whole genome shotgun (WGS) entry which is preliminary data.</text>
</comment>
<dbReference type="EMBL" id="BDQI01000042">
    <property type="protein sequence ID" value="GAX57913.1"/>
    <property type="molecule type" value="Genomic_DNA"/>
</dbReference>
<reference evidence="2" key="1">
    <citation type="submission" date="2017-05" db="EMBL/GenBank/DDBJ databases">
        <title>Streptomyces olivochromogenes NBRC 3561 whole genome shotgun sequence.</title>
        <authorList>
            <person name="Dohra H."/>
            <person name="Kodani S."/>
        </authorList>
    </citation>
    <scope>NUCLEOTIDE SEQUENCE [LARGE SCALE GENOMIC DNA]</scope>
    <source>
        <strain evidence="2">NBRC 3561</strain>
    </source>
</reference>
<proteinExistence type="predicted"/>
<organism evidence="1 2">
    <name type="scientific">Streptomyces olivochromogenes</name>
    <dbReference type="NCBI Taxonomy" id="1963"/>
    <lineage>
        <taxon>Bacteria</taxon>
        <taxon>Bacillati</taxon>
        <taxon>Actinomycetota</taxon>
        <taxon>Actinomycetes</taxon>
        <taxon>Kitasatosporales</taxon>
        <taxon>Streptomycetaceae</taxon>
        <taxon>Streptomyces</taxon>
    </lineage>
</organism>
<name>A0A250VUM2_STROL</name>
<evidence type="ECO:0000313" key="2">
    <source>
        <dbReference type="Proteomes" id="UP000217446"/>
    </source>
</evidence>
<sequence length="80" mass="8837">MLLRRMNQAQITESVCATLGELRTQLVLVDDIHLLDTRTRSGRPGQPAFQRLLPGPGVDPPVMDLLDPGGHAHAITFRVR</sequence>
<dbReference type="Proteomes" id="UP000217446">
    <property type="component" value="Unassembled WGS sequence"/>
</dbReference>
<evidence type="ECO:0000313" key="1">
    <source>
        <dbReference type="EMBL" id="GAX57913.1"/>
    </source>
</evidence>